<evidence type="ECO:0000313" key="4">
    <source>
        <dbReference type="EMBL" id="NDV29821.1"/>
    </source>
</evidence>
<proteinExistence type="predicted"/>
<dbReference type="Gene3D" id="1.25.40.10">
    <property type="entry name" value="Tetratricopeptide repeat domain"/>
    <property type="match status" value="4"/>
</dbReference>
<evidence type="ECO:0000256" key="2">
    <source>
        <dbReference type="PROSITE-ProRule" id="PRU00708"/>
    </source>
</evidence>
<organism evidence="4">
    <name type="scientific">Arcella intermedia</name>
    <dbReference type="NCBI Taxonomy" id="1963864"/>
    <lineage>
        <taxon>Eukaryota</taxon>
        <taxon>Amoebozoa</taxon>
        <taxon>Tubulinea</taxon>
        <taxon>Elardia</taxon>
        <taxon>Arcellinida</taxon>
        <taxon>Sphaerothecina</taxon>
        <taxon>Arcellidae</taxon>
        <taxon>Arcella</taxon>
    </lineage>
</organism>
<evidence type="ECO:0000256" key="3">
    <source>
        <dbReference type="SAM" id="Coils"/>
    </source>
</evidence>
<evidence type="ECO:0000256" key="1">
    <source>
        <dbReference type="ARBA" id="ARBA00022737"/>
    </source>
</evidence>
<keyword evidence="3" id="KW-0175">Coiled coil</keyword>
<sequence length="726" mass="83678">MNLQAAFDQFMEVRMNGLVPSQEMYEHFFSIVAVWGDNEAMDLLLEEMDKLGYQKGQVIDTNLVMRAVTEGETEVAEKLFEEMRKKKYDIPEKYYNIMLMYYSRIALDFEKAWALYGAMRKDNVIVGPNPGNVLLDLCRIDKNWDRAEELFEEMLRCGDLTSDKSKDFDTLVFETTTYKSFPKLHTITDTYLLMTEIYCEKGDLQKAEEFLQKTRETIKLAERKNNALHTRFYTSLMQLYLQNKQYDKVQKTLEEVLESGTYPPLIIWKKAFQAVLRKNNPKEVIKFNEEFENHGYEFDEELSGELIDFWASVKDYRRAKNTYDSLLKLGILPSDEARSAIIKVYAVAGYEGEVQRFYEDQVRTGRRITASMHEVMVDDFLKRGYPGSARQVLVRMEVDGLYPTAGVIAKVVSGYADVGGSKQIGELFKQYFTGPEAKLSMTGEMLAAAVKGCIKDSDVNYALDLWEKYSRRILLTYDVAEALIYNFAQLKALETAFEIYKRLKSERQFKPDDPSSLFDTILSVANTAEKCRAVLQDMRDSFIPISTDSIRAVLTNPEVVVDLPFVLEIVKIYITEAFPGPYEREIFMLFFGLVEKYDYGRFKAEARAWLQRLSPPRPDGVFILDSNKKDESLLTSRVSLLLSKYILAIDTTQFVIPAANKKPLDALFTGSILDVEDLLVHKYGFDPTAVRQLLGDDKEEVAMREYLKGLDKKIEESQKKDNRAEE</sequence>
<dbReference type="AlphaFoldDB" id="A0A6B2KYT0"/>
<dbReference type="PANTHER" id="PTHR47447">
    <property type="entry name" value="OS03G0856100 PROTEIN"/>
    <property type="match status" value="1"/>
</dbReference>
<dbReference type="SUPFAM" id="SSF48452">
    <property type="entry name" value="TPR-like"/>
    <property type="match status" value="1"/>
</dbReference>
<reference evidence="4" key="1">
    <citation type="journal article" date="2020" name="J. Eukaryot. Microbiol.">
        <title>De novo Sequencing, Assembly and Annotation of the Transcriptome for the Free-Living Testate Amoeba Arcella intermedia.</title>
        <authorList>
            <person name="Ribeiro G.M."/>
            <person name="Porfirio-Sousa A.L."/>
            <person name="Maurer-Alcala X.X."/>
            <person name="Katz L.A."/>
            <person name="Lahr D.J.G."/>
        </authorList>
    </citation>
    <scope>NUCLEOTIDE SEQUENCE</scope>
</reference>
<name>A0A6B2KYT0_9EUKA</name>
<keyword evidence="1" id="KW-0677">Repeat</keyword>
<dbReference type="InterPro" id="IPR002885">
    <property type="entry name" value="PPR_rpt"/>
</dbReference>
<evidence type="ECO:0008006" key="5">
    <source>
        <dbReference type="Google" id="ProtNLM"/>
    </source>
</evidence>
<dbReference type="EMBL" id="GIBP01000852">
    <property type="protein sequence ID" value="NDV29821.1"/>
    <property type="molecule type" value="Transcribed_RNA"/>
</dbReference>
<feature type="coiled-coil region" evidence="3">
    <location>
        <begin position="204"/>
        <end position="231"/>
    </location>
</feature>
<dbReference type="PANTHER" id="PTHR47447:SF17">
    <property type="entry name" value="OS12G0638900 PROTEIN"/>
    <property type="match status" value="1"/>
</dbReference>
<dbReference type="InterPro" id="IPR011990">
    <property type="entry name" value="TPR-like_helical_dom_sf"/>
</dbReference>
<dbReference type="PROSITE" id="PS51375">
    <property type="entry name" value="PPR"/>
    <property type="match status" value="1"/>
</dbReference>
<feature type="repeat" description="PPR" evidence="2">
    <location>
        <begin position="229"/>
        <end position="263"/>
    </location>
</feature>
<accession>A0A6B2KYT0</accession>
<dbReference type="Pfam" id="PF01535">
    <property type="entry name" value="PPR"/>
    <property type="match status" value="4"/>
</dbReference>
<protein>
    <recommendedName>
        <fullName evidence="5">Pentacotripeptide-repeat region of PRORP domain-containing protein</fullName>
    </recommendedName>
</protein>